<dbReference type="InterPro" id="IPR013611">
    <property type="entry name" value="Transp-assoc_OB_typ2"/>
</dbReference>
<dbReference type="Gene3D" id="3.40.50.300">
    <property type="entry name" value="P-loop containing nucleotide triphosphate hydrolases"/>
    <property type="match status" value="1"/>
</dbReference>
<dbReference type="GO" id="GO:0016887">
    <property type="term" value="F:ATP hydrolysis activity"/>
    <property type="evidence" value="ECO:0007669"/>
    <property type="project" value="InterPro"/>
</dbReference>
<dbReference type="InterPro" id="IPR003593">
    <property type="entry name" value="AAA+_ATPase"/>
</dbReference>
<dbReference type="SUPFAM" id="SSF50331">
    <property type="entry name" value="MOP-like"/>
    <property type="match status" value="1"/>
</dbReference>
<dbReference type="InterPro" id="IPR027417">
    <property type="entry name" value="P-loop_NTPase"/>
</dbReference>
<proteinExistence type="inferred from homology"/>
<dbReference type="InterPro" id="IPR017871">
    <property type="entry name" value="ABC_transporter-like_CS"/>
</dbReference>
<dbReference type="InterPro" id="IPR003439">
    <property type="entry name" value="ABC_transporter-like_ATP-bd"/>
</dbReference>
<evidence type="ECO:0000313" key="7">
    <source>
        <dbReference type="Proteomes" id="UP000186228"/>
    </source>
</evidence>
<feature type="domain" description="ABC transporter" evidence="5">
    <location>
        <begin position="4"/>
        <end position="234"/>
    </location>
</feature>
<keyword evidence="7" id="KW-1185">Reference proteome</keyword>
<dbReference type="AlphaFoldDB" id="A0A1C3U0R3"/>
<dbReference type="InterPro" id="IPR050093">
    <property type="entry name" value="ABC_SmlMolc_Importer"/>
</dbReference>
<keyword evidence="2" id="KW-0813">Transport</keyword>
<dbReference type="Gene3D" id="2.40.50.100">
    <property type="match status" value="1"/>
</dbReference>
<dbReference type="InterPro" id="IPR008995">
    <property type="entry name" value="Mo/tungstate-bd_C_term_dom"/>
</dbReference>
<dbReference type="OrthoDB" id="9802264at2"/>
<dbReference type="GO" id="GO:0015697">
    <property type="term" value="P:quaternary ammonium group transport"/>
    <property type="evidence" value="ECO:0007669"/>
    <property type="project" value="UniProtKB-ARBA"/>
</dbReference>
<dbReference type="GO" id="GO:0043190">
    <property type="term" value="C:ATP-binding cassette (ABC) transporter complex"/>
    <property type="evidence" value="ECO:0007669"/>
    <property type="project" value="InterPro"/>
</dbReference>
<name>A0A1C3U0R3_9HYPH</name>
<evidence type="ECO:0000256" key="3">
    <source>
        <dbReference type="ARBA" id="ARBA00022741"/>
    </source>
</evidence>
<dbReference type="PANTHER" id="PTHR42781:SF4">
    <property type="entry name" value="SPERMIDINE_PUTRESCINE IMPORT ATP-BINDING PROTEIN POTA"/>
    <property type="match status" value="1"/>
</dbReference>
<evidence type="ECO:0000256" key="4">
    <source>
        <dbReference type="ARBA" id="ARBA00022840"/>
    </source>
</evidence>
<accession>A0A1C3U0R3</accession>
<comment type="similarity">
    <text evidence="1">Belongs to the ABC transporter superfamily.</text>
</comment>
<dbReference type="EMBL" id="FMAC01000001">
    <property type="protein sequence ID" value="SCB09064.1"/>
    <property type="molecule type" value="Genomic_DNA"/>
</dbReference>
<dbReference type="GO" id="GO:0005524">
    <property type="term" value="F:ATP binding"/>
    <property type="evidence" value="ECO:0007669"/>
    <property type="project" value="UniProtKB-KW"/>
</dbReference>
<dbReference type="FunFam" id="3.40.50.300:FF:000425">
    <property type="entry name" value="Probable ABC transporter, ATP-binding subunit"/>
    <property type="match status" value="1"/>
</dbReference>
<dbReference type="PROSITE" id="PS00211">
    <property type="entry name" value="ABC_TRANSPORTER_1"/>
    <property type="match status" value="1"/>
</dbReference>
<dbReference type="PROSITE" id="PS50893">
    <property type="entry name" value="ABC_TRANSPORTER_2"/>
    <property type="match status" value="1"/>
</dbReference>
<reference evidence="7" key="1">
    <citation type="submission" date="2016-08" db="EMBL/GenBank/DDBJ databases">
        <authorList>
            <person name="Varghese N."/>
            <person name="Submissions Spin"/>
        </authorList>
    </citation>
    <scope>NUCLEOTIDE SEQUENCE [LARGE SCALE GENOMIC DNA]</scope>
    <source>
        <strain evidence="7">CCBAU 57015</strain>
    </source>
</reference>
<dbReference type="Pfam" id="PF00005">
    <property type="entry name" value="ABC_tran"/>
    <property type="match status" value="1"/>
</dbReference>
<dbReference type="SUPFAM" id="SSF52540">
    <property type="entry name" value="P-loop containing nucleoside triphosphate hydrolases"/>
    <property type="match status" value="1"/>
</dbReference>
<dbReference type="GO" id="GO:0022857">
    <property type="term" value="F:transmembrane transporter activity"/>
    <property type="evidence" value="ECO:0007669"/>
    <property type="project" value="InterPro"/>
</dbReference>
<evidence type="ECO:0000259" key="5">
    <source>
        <dbReference type="PROSITE" id="PS50893"/>
    </source>
</evidence>
<dbReference type="RefSeq" id="WP_075850958.1">
    <property type="nucleotide sequence ID" value="NZ_FMAC01000001.1"/>
</dbReference>
<protein>
    <submittedName>
        <fullName evidence="6">Putative spermidine/putrescine transport system ATP-binding protein</fullName>
    </submittedName>
</protein>
<evidence type="ECO:0000256" key="1">
    <source>
        <dbReference type="ARBA" id="ARBA00005417"/>
    </source>
</evidence>
<dbReference type="Pfam" id="PF08402">
    <property type="entry name" value="TOBE_2"/>
    <property type="match status" value="1"/>
</dbReference>
<evidence type="ECO:0000256" key="2">
    <source>
        <dbReference type="ARBA" id="ARBA00022448"/>
    </source>
</evidence>
<dbReference type="Proteomes" id="UP000186228">
    <property type="component" value="Unassembled WGS sequence"/>
</dbReference>
<dbReference type="SMART" id="SM00382">
    <property type="entry name" value="AAA"/>
    <property type="match status" value="1"/>
</dbReference>
<dbReference type="STRING" id="52131.GA0061100_101424"/>
<dbReference type="PANTHER" id="PTHR42781">
    <property type="entry name" value="SPERMIDINE/PUTRESCINE IMPORT ATP-BINDING PROTEIN POTA"/>
    <property type="match status" value="1"/>
</dbReference>
<keyword evidence="3" id="KW-0547">Nucleotide-binding</keyword>
<evidence type="ECO:0000313" key="6">
    <source>
        <dbReference type="EMBL" id="SCB09064.1"/>
    </source>
</evidence>
<keyword evidence="4 6" id="KW-0067">ATP-binding</keyword>
<gene>
    <name evidence="6" type="ORF">GA0061100_101424</name>
</gene>
<sequence>MAFLELTHIKKSFGDVHVVHDFNMNIEKGEFISFLGPSGCGKTTVLRMIAGFENPTAGTLSINGKDQRALKPNQRNIGMVFQAYALFPNMTVHDNVAFGLKVAGMAKPDIDKRVKEMLALIKLDHLAGRYPYQMSGGQQQRVALARAIAVKPQVLLLDEPLSALDAKIRISLREEIRAIQQQLGITTVFVTHDQEEALSISDRIVVMNAGRADQIGTPFEIYNTPATRFVASFVGTLNLIEGKVIDPDSNRIMIGDQGVTLKQSVTAYKPGDTVSLALRPEAGSLAESAKGDTALTGEVSSAHFLGSVIRTRMNVAGNTISFDMFNSPGMMPPSVGEKVTLRFASSDLLVIQD</sequence>
<organism evidence="6 7">
    <name type="scientific">Rhizobium hainanense</name>
    <dbReference type="NCBI Taxonomy" id="52131"/>
    <lineage>
        <taxon>Bacteria</taxon>
        <taxon>Pseudomonadati</taxon>
        <taxon>Pseudomonadota</taxon>
        <taxon>Alphaproteobacteria</taxon>
        <taxon>Hyphomicrobiales</taxon>
        <taxon>Rhizobiaceae</taxon>
        <taxon>Rhizobium/Agrobacterium group</taxon>
        <taxon>Rhizobium</taxon>
    </lineage>
</organism>